<dbReference type="NCBIfam" id="TIGR04057">
    <property type="entry name" value="SusC_RagA_signa"/>
    <property type="match status" value="1"/>
</dbReference>
<keyword evidence="4" id="KW-0406">Ion transport</keyword>
<dbReference type="Gene3D" id="2.60.40.1120">
    <property type="entry name" value="Carboxypeptidase-like, regulatory domain"/>
    <property type="match status" value="1"/>
</dbReference>
<evidence type="ECO:0000256" key="4">
    <source>
        <dbReference type="ARBA" id="ARBA00022496"/>
    </source>
</evidence>
<dbReference type="NCBIfam" id="TIGR04056">
    <property type="entry name" value="OMP_RagA_SusC"/>
    <property type="match status" value="1"/>
</dbReference>
<dbReference type="InterPro" id="IPR011662">
    <property type="entry name" value="Secretin/TonB_short_N"/>
</dbReference>
<keyword evidence="12" id="KW-1133">Transmembrane helix</keyword>
<dbReference type="InterPro" id="IPR023997">
    <property type="entry name" value="TonB-dep_OMP_SusC/RagA_CS"/>
</dbReference>
<keyword evidence="7 11" id="KW-0798">TonB box</keyword>
<keyword evidence="6" id="KW-0408">Iron</keyword>
<dbReference type="InterPro" id="IPR039426">
    <property type="entry name" value="TonB-dep_rcpt-like"/>
</dbReference>
<evidence type="ECO:0000256" key="12">
    <source>
        <dbReference type="SAM" id="Phobius"/>
    </source>
</evidence>
<dbReference type="RefSeq" id="WP_124316771.1">
    <property type="nucleotide sequence ID" value="NZ_AP028155.1"/>
</dbReference>
<evidence type="ECO:0000259" key="13">
    <source>
        <dbReference type="SMART" id="SM00965"/>
    </source>
</evidence>
<evidence type="ECO:0000256" key="8">
    <source>
        <dbReference type="ARBA" id="ARBA00023136"/>
    </source>
</evidence>
<evidence type="ECO:0000256" key="5">
    <source>
        <dbReference type="ARBA" id="ARBA00022692"/>
    </source>
</evidence>
<accession>A0A7W6HXH7</accession>
<keyword evidence="5 10" id="KW-0812">Transmembrane</keyword>
<dbReference type="InterPro" id="IPR036942">
    <property type="entry name" value="Beta-barrel_TonB_sf"/>
</dbReference>
<evidence type="ECO:0000256" key="7">
    <source>
        <dbReference type="ARBA" id="ARBA00023077"/>
    </source>
</evidence>
<dbReference type="Gene3D" id="2.40.170.20">
    <property type="entry name" value="TonB-dependent receptor, beta-barrel domain"/>
    <property type="match status" value="1"/>
</dbReference>
<dbReference type="OrthoDB" id="9768177at2"/>
<protein>
    <submittedName>
        <fullName evidence="14">TonB-linked SusC/RagA family outer membrane protein</fullName>
    </submittedName>
</protein>
<dbReference type="Pfam" id="PF13715">
    <property type="entry name" value="CarbopepD_reg_2"/>
    <property type="match status" value="1"/>
</dbReference>
<comment type="caution">
    <text evidence="14">The sequence shown here is derived from an EMBL/GenBank/DDBJ whole genome shotgun (WGS) entry which is preliminary data.</text>
</comment>
<evidence type="ECO:0000256" key="2">
    <source>
        <dbReference type="ARBA" id="ARBA00022448"/>
    </source>
</evidence>
<dbReference type="SMART" id="SM00965">
    <property type="entry name" value="STN"/>
    <property type="match status" value="1"/>
</dbReference>
<dbReference type="InterPro" id="IPR000531">
    <property type="entry name" value="Beta-barrel_TonB"/>
</dbReference>
<proteinExistence type="inferred from homology"/>
<dbReference type="InterPro" id="IPR008969">
    <property type="entry name" value="CarboxyPept-like_regulatory"/>
</dbReference>
<dbReference type="SUPFAM" id="SSF56935">
    <property type="entry name" value="Porins"/>
    <property type="match status" value="1"/>
</dbReference>
<evidence type="ECO:0000256" key="11">
    <source>
        <dbReference type="RuleBase" id="RU003357"/>
    </source>
</evidence>
<organism evidence="14 15">
    <name type="scientific">Butyricimonas faecihominis</name>
    <dbReference type="NCBI Taxonomy" id="1472416"/>
    <lineage>
        <taxon>Bacteria</taxon>
        <taxon>Pseudomonadati</taxon>
        <taxon>Bacteroidota</taxon>
        <taxon>Bacteroidia</taxon>
        <taxon>Bacteroidales</taxon>
        <taxon>Odoribacteraceae</taxon>
        <taxon>Butyricimonas</taxon>
    </lineage>
</organism>
<evidence type="ECO:0000256" key="10">
    <source>
        <dbReference type="PROSITE-ProRule" id="PRU01360"/>
    </source>
</evidence>
<keyword evidence="4" id="KW-0410">Iron transport</keyword>
<dbReference type="InterPro" id="IPR037066">
    <property type="entry name" value="Plug_dom_sf"/>
</dbReference>
<evidence type="ECO:0000313" key="15">
    <source>
        <dbReference type="Proteomes" id="UP000546007"/>
    </source>
</evidence>
<dbReference type="Pfam" id="PF07715">
    <property type="entry name" value="Plug"/>
    <property type="match status" value="1"/>
</dbReference>
<keyword evidence="2 10" id="KW-0813">Transport</keyword>
<name>A0A7W6HXH7_9BACT</name>
<dbReference type="Gene3D" id="2.170.130.10">
    <property type="entry name" value="TonB-dependent receptor, plug domain"/>
    <property type="match status" value="1"/>
</dbReference>
<keyword evidence="9 10" id="KW-0998">Cell outer membrane</keyword>
<evidence type="ECO:0000313" key="14">
    <source>
        <dbReference type="EMBL" id="MBB4026769.1"/>
    </source>
</evidence>
<evidence type="ECO:0000256" key="6">
    <source>
        <dbReference type="ARBA" id="ARBA00023004"/>
    </source>
</evidence>
<dbReference type="PROSITE" id="PS52016">
    <property type="entry name" value="TONB_DEPENDENT_REC_3"/>
    <property type="match status" value="1"/>
</dbReference>
<reference evidence="14 15" key="1">
    <citation type="submission" date="2020-08" db="EMBL/GenBank/DDBJ databases">
        <title>Genomic Encyclopedia of Type Strains, Phase IV (KMG-IV): sequencing the most valuable type-strain genomes for metagenomic binning, comparative biology and taxonomic classification.</title>
        <authorList>
            <person name="Goeker M."/>
        </authorList>
    </citation>
    <scope>NUCLEOTIDE SEQUENCE [LARGE SCALE GENOMIC DNA]</scope>
    <source>
        <strain evidence="14 15">DSM 105721</strain>
    </source>
</reference>
<feature type="domain" description="Secretin/TonB short N-terminal" evidence="13">
    <location>
        <begin position="70"/>
        <end position="121"/>
    </location>
</feature>
<dbReference type="GeneID" id="93102755"/>
<keyword evidence="15" id="KW-1185">Reference proteome</keyword>
<comment type="subcellular location">
    <subcellularLocation>
        <location evidence="1 10">Cell outer membrane</location>
        <topology evidence="1 10">Multi-pass membrane protein</topology>
    </subcellularLocation>
</comment>
<evidence type="ECO:0000256" key="3">
    <source>
        <dbReference type="ARBA" id="ARBA00022452"/>
    </source>
</evidence>
<dbReference type="InterPro" id="IPR023996">
    <property type="entry name" value="TonB-dep_OMP_SusC/RagA"/>
</dbReference>
<dbReference type="InterPro" id="IPR012910">
    <property type="entry name" value="Plug_dom"/>
</dbReference>
<evidence type="ECO:0000256" key="9">
    <source>
        <dbReference type="ARBA" id="ARBA00023237"/>
    </source>
</evidence>
<dbReference type="EMBL" id="JACIES010000006">
    <property type="protein sequence ID" value="MBB4026769.1"/>
    <property type="molecule type" value="Genomic_DNA"/>
</dbReference>
<evidence type="ECO:0000256" key="1">
    <source>
        <dbReference type="ARBA" id="ARBA00004571"/>
    </source>
</evidence>
<dbReference type="AlphaFoldDB" id="A0A7W6HXH7"/>
<dbReference type="SUPFAM" id="SSF49464">
    <property type="entry name" value="Carboxypeptidase regulatory domain-like"/>
    <property type="match status" value="1"/>
</dbReference>
<dbReference type="GO" id="GO:0006826">
    <property type="term" value="P:iron ion transport"/>
    <property type="evidence" value="ECO:0007669"/>
    <property type="project" value="UniProtKB-KW"/>
</dbReference>
<sequence>MKKNGETRYLPRGGCVEKWLLFMRNFLIIFLMSSMSLYANQVTMAQKISIKVNNVNLKAVIEAIEQQTKFGFLYNENEVRQVKNLSLNVKDMDVVKVLDLVLKGSSLVYSIEQETILISARERVVGDTIKPMEEWVIRGRVTDKKNGSLPGVSVYIKGTTKGVATDSKGEYKLVLAPQKNLVLMYSFVGMKMKEVPVSKPGVVNVVLEDDVSDLDEVRVIAYGKTTKREMTGAMTSIKGEDLISVPTSNLSSLLQGRVAGLDVSNMSGAPGSGGTATILRGYNTLSAEQRDFSSPLWVIDGVPITNMTSSLTGTNALAEIDPESIESIEVLKDAAATSMYGSRAANGVILVTTKRGKNGERSIRANVSYSWSYIPEYPTVFAGKESRRYKLKALQNYRQAYMNDDYEAVYPKSYQDVFGKYGGAYDYFWGNGSEYNAKYIDQLQDSLNSFYNNSTNWFKRFFQTGKVITANVQSLYGTDRFNSSVGAGFYDETGILRNSGFTRFNFMTNLGFKPIERFNIEVHLSLAYARRKRNQGESSNLIMGDGQNLVNIPKVPFETSPFLPANSVVEEYVLKNQKGVKEKNEDLFGRLSVALTYNIADWLRISSTNSIGYTLSKQNTFTPMELTTDGKTATQGSFLENRTLLTENLLVFNKQFKDHKVEALAGISTQMDEEHVVGGIAKGGPNNQVHYAKNKWPAIDNSGSTPQALQAYSSNYEKDVMVSFLGRLTYSYKQKYIFGASVRRDGSSKFGKGKPWGTFPAVSAAWVFSDESFMDWCDWLDFGKIRGSWGETGTQFTTRYLAYGSLTTGWTFMGNSTIVPEAANGLLNPNLSWETTGQYNIGVDLDFLNYRLNVVFDYYNRYTDDMMYAVPLPGNYSPMTTQYQNAGAISNNGVELSLRYDIFRRDNFRWRLNFNIARNWNKFKKSHNGRDLGTYIIGEPLNIIRRLKTQGVIESEDQIPYKYNAYGEKQYLHPDMYEGERQFYTVGDMYYYDANGDGLINPASDAIYVGSPLPEAQGGIMTELQWKGFDLSMNFTYSLGRTIINAGKAEAIAVNSSTLDGPILEDIRKYTFWEKTGDKADFPRLSYDVGKNNTGIYSDQFVEDVNYLRMKSFVLGYTLPKKVTDRMRLQKVRAYISGENLFTWTNYSGMDPEAVDLMTGFDNVRKYPLNRKFTLGLSINF</sequence>
<dbReference type="Pfam" id="PF00593">
    <property type="entry name" value="TonB_dep_Rec_b-barrel"/>
    <property type="match status" value="1"/>
</dbReference>
<gene>
    <name evidence="14" type="ORF">GGR14_002570</name>
</gene>
<keyword evidence="8 10" id="KW-0472">Membrane</keyword>
<feature type="transmembrane region" description="Helical" evidence="12">
    <location>
        <begin position="21"/>
        <end position="39"/>
    </location>
</feature>
<dbReference type="Proteomes" id="UP000546007">
    <property type="component" value="Unassembled WGS sequence"/>
</dbReference>
<dbReference type="GO" id="GO:0009279">
    <property type="term" value="C:cell outer membrane"/>
    <property type="evidence" value="ECO:0007669"/>
    <property type="project" value="UniProtKB-SubCell"/>
</dbReference>
<comment type="similarity">
    <text evidence="10 11">Belongs to the TonB-dependent receptor family.</text>
</comment>
<dbReference type="Pfam" id="PF07660">
    <property type="entry name" value="STN"/>
    <property type="match status" value="1"/>
</dbReference>
<keyword evidence="3 10" id="KW-1134">Transmembrane beta strand</keyword>